<dbReference type="GO" id="GO:0003677">
    <property type="term" value="F:DNA binding"/>
    <property type="evidence" value="ECO:0007669"/>
    <property type="project" value="UniProtKB-KW"/>
</dbReference>
<dbReference type="InterPro" id="IPR009351">
    <property type="entry name" value="AlkZ-like"/>
</dbReference>
<evidence type="ECO:0000313" key="2">
    <source>
        <dbReference type="Proteomes" id="UP000254425"/>
    </source>
</evidence>
<name>A0A345XZA2_9ACTN</name>
<reference evidence="1 2" key="1">
    <citation type="submission" date="2018-07" db="EMBL/GenBank/DDBJ databases">
        <title>Draft genome of the type strain Streptomyces armeniacus ATCC 15676.</title>
        <authorList>
            <person name="Labana P."/>
            <person name="Gosse J.T."/>
            <person name="Boddy C.N."/>
        </authorList>
    </citation>
    <scope>NUCLEOTIDE SEQUENCE [LARGE SCALE GENOMIC DNA]</scope>
    <source>
        <strain evidence="1 2">ATCC 15676</strain>
    </source>
</reference>
<evidence type="ECO:0000313" key="1">
    <source>
        <dbReference type="EMBL" id="AXK36968.1"/>
    </source>
</evidence>
<dbReference type="AlphaFoldDB" id="A0A345XZA2"/>
<dbReference type="PANTHER" id="PTHR38479:SF2">
    <property type="entry name" value="WINGED HELIX DNA-BINDING DOMAIN-CONTAINING PROTEIN"/>
    <property type="match status" value="1"/>
</dbReference>
<sequence length="376" mass="42215">MTATTPSVLSTRALNRATLERQLLLRRADMDAARAVEQLVGLQTQVPTNHYTALWSRLDGFDPEDFSRRFGEREFVRLSMMRCTIHTVTARDALALRPLVQVVQDRTLKSAFGKRLAGVDLEQVVVRSRELLEEKPRSSGELGKILAEEWPGTQVQALGMVARHLLPLVQVTPRGLWQRGGLARHTTAGHWLGRQPVAEKDADLDAFVLRYLAAFGPASVQDVQMWSGLTRLREVIERQRDQLAVFRDESGTELYDLPDAPRPDADVPAPARFLPEFDNVFIGHKDRARIVGEGAQRHFWKGFEALPVFLSDGFLRGTWRIDADRKHTRAALEIKPFTSLPRAARDALEAEGAALLAFHTPGAEHAVWWEPPYGEG</sequence>
<dbReference type="EMBL" id="CP031320">
    <property type="protein sequence ID" value="AXK36968.1"/>
    <property type="molecule type" value="Genomic_DNA"/>
</dbReference>
<organism evidence="1 2">
    <name type="scientific">Streptomyces armeniacus</name>
    <dbReference type="NCBI Taxonomy" id="83291"/>
    <lineage>
        <taxon>Bacteria</taxon>
        <taxon>Bacillati</taxon>
        <taxon>Actinomycetota</taxon>
        <taxon>Actinomycetes</taxon>
        <taxon>Kitasatosporales</taxon>
        <taxon>Streptomycetaceae</taxon>
        <taxon>Streptomyces</taxon>
    </lineage>
</organism>
<dbReference type="RefSeq" id="WP_208874648.1">
    <property type="nucleotide sequence ID" value="NZ_CP031320.1"/>
</dbReference>
<gene>
    <name evidence="1" type="ORF">DVA86_00060</name>
</gene>
<proteinExistence type="predicted"/>
<dbReference type="KEGG" id="sarm:DVA86_00060"/>
<accession>A0A345XZA2</accession>
<dbReference type="Proteomes" id="UP000254425">
    <property type="component" value="Chromosome"/>
</dbReference>
<protein>
    <submittedName>
        <fullName evidence="1">Winged helix DNA-binding domain-containing protein</fullName>
    </submittedName>
</protein>
<keyword evidence="1" id="KW-0238">DNA-binding</keyword>
<dbReference type="Pfam" id="PF06224">
    <property type="entry name" value="AlkZ-like"/>
    <property type="match status" value="1"/>
</dbReference>
<dbReference type="PANTHER" id="PTHR38479">
    <property type="entry name" value="LMO0824 PROTEIN"/>
    <property type="match status" value="1"/>
</dbReference>
<keyword evidence="2" id="KW-1185">Reference proteome</keyword>